<keyword evidence="3" id="KW-1185">Reference proteome</keyword>
<comment type="caution">
    <text evidence="2">The sequence shown here is derived from an EMBL/GenBank/DDBJ whole genome shotgun (WGS) entry which is preliminary data.</text>
</comment>
<dbReference type="Gene3D" id="1.10.287.1060">
    <property type="entry name" value="ESAT-6-like"/>
    <property type="match status" value="1"/>
</dbReference>
<dbReference type="AlphaFoldDB" id="A0A918LIC8"/>
<dbReference type="InterPro" id="IPR010310">
    <property type="entry name" value="T7SS_ESAT-6-like"/>
</dbReference>
<comment type="similarity">
    <text evidence="1">Belongs to the WXG100 family.</text>
</comment>
<accession>A0A918LIC8</accession>
<dbReference type="InterPro" id="IPR036689">
    <property type="entry name" value="ESAT-6-like_sf"/>
</dbReference>
<reference evidence="2" key="1">
    <citation type="journal article" date="2014" name="Int. J. Syst. Evol. Microbiol.">
        <title>Complete genome sequence of Corynebacterium casei LMG S-19264T (=DSM 44701T), isolated from a smear-ripened cheese.</title>
        <authorList>
            <consortium name="US DOE Joint Genome Institute (JGI-PGF)"/>
            <person name="Walter F."/>
            <person name="Albersmeier A."/>
            <person name="Kalinowski J."/>
            <person name="Ruckert C."/>
        </authorList>
    </citation>
    <scope>NUCLEOTIDE SEQUENCE</scope>
    <source>
        <strain evidence="2">JCM 4234</strain>
    </source>
</reference>
<sequence>MSNFSDGFIHVDYNHADNAGQDMIQQSQAIATIVSNLEMELNELKESWIGDDKDVYAQVQAAWNQAVENISKLLSTHSVLLGDISGDYQRREASRAQSWSTVRIGG</sequence>
<gene>
    <name evidence="2" type="ORF">GCM10010238_48730</name>
</gene>
<proteinExistence type="inferred from homology"/>
<evidence type="ECO:0000313" key="2">
    <source>
        <dbReference type="EMBL" id="GGS53534.1"/>
    </source>
</evidence>
<dbReference type="Pfam" id="PF06013">
    <property type="entry name" value="WXG100"/>
    <property type="match status" value="1"/>
</dbReference>
<evidence type="ECO:0000256" key="1">
    <source>
        <dbReference type="RuleBase" id="RU362001"/>
    </source>
</evidence>
<dbReference type="NCBIfam" id="TIGR03930">
    <property type="entry name" value="WXG100_ESAT6"/>
    <property type="match status" value="1"/>
</dbReference>
<dbReference type="SUPFAM" id="SSF140453">
    <property type="entry name" value="EsxAB dimer-like"/>
    <property type="match status" value="1"/>
</dbReference>
<organism evidence="2 3">
    <name type="scientific">Streptomyces griseoviridis</name>
    <dbReference type="NCBI Taxonomy" id="45398"/>
    <lineage>
        <taxon>Bacteria</taxon>
        <taxon>Bacillati</taxon>
        <taxon>Actinomycetota</taxon>
        <taxon>Actinomycetes</taxon>
        <taxon>Kitasatosporales</taxon>
        <taxon>Streptomycetaceae</taxon>
        <taxon>Streptomyces</taxon>
    </lineage>
</organism>
<name>A0A918LIC8_STRGD</name>
<dbReference type="Proteomes" id="UP000653493">
    <property type="component" value="Unassembled WGS sequence"/>
</dbReference>
<dbReference type="EMBL" id="BMSL01000017">
    <property type="protein sequence ID" value="GGS53534.1"/>
    <property type="molecule type" value="Genomic_DNA"/>
</dbReference>
<protein>
    <recommendedName>
        <fullName evidence="1">ESAT-6-like protein</fullName>
    </recommendedName>
</protein>
<reference evidence="2" key="2">
    <citation type="submission" date="2020-09" db="EMBL/GenBank/DDBJ databases">
        <authorList>
            <person name="Sun Q."/>
            <person name="Ohkuma M."/>
        </authorList>
    </citation>
    <scope>NUCLEOTIDE SEQUENCE</scope>
    <source>
        <strain evidence="2">JCM 4234</strain>
    </source>
</reference>
<evidence type="ECO:0000313" key="3">
    <source>
        <dbReference type="Proteomes" id="UP000653493"/>
    </source>
</evidence>